<sequence length="340" mass="36055">MRHLIKPALMATALLATLPAAAQVTSPGPSWGGSGGPIPAPGGSYGRNVPMPPPPRVSPNPPHMPNTPPVVHGGPGVPTAGPRVWQNGRWMALPARGPVKNSQHAGNRWGNRIDGRWYAGAQAPGGWNAYRRMGRGHHLPNYWMGSGFRIPDYLSWGLAAPPYGYFWVRYYDDAVLVDGRGDVWDSVSGIGWDDGYDAGAWADSGGSYSSSYSYSSTGAGYREPIQPVDPNDYYDGYSRGSLPPAGAIGAPPAAQVQGYYGSGQAYYGGGGYQGGATYYGAPVGTTVIVIPGATTTTTTVTEEVIESRATYVRSAARRVVRKAPVRRYRAPVKCCVCGCR</sequence>
<dbReference type="Proteomes" id="UP000575241">
    <property type="component" value="Unassembled WGS sequence"/>
</dbReference>
<evidence type="ECO:0000256" key="1">
    <source>
        <dbReference type="SAM" id="MobiDB-lite"/>
    </source>
</evidence>
<dbReference type="Gene3D" id="3.10.450.160">
    <property type="entry name" value="inner membrane protein cigr"/>
    <property type="match status" value="1"/>
</dbReference>
<feature type="compositionally biased region" description="Pro residues" evidence="1">
    <location>
        <begin position="50"/>
        <end position="68"/>
    </location>
</feature>
<reference evidence="3 4" key="1">
    <citation type="submission" date="2020-08" db="EMBL/GenBank/DDBJ databases">
        <title>Functional genomics of gut bacteria from endangered species of beetles.</title>
        <authorList>
            <person name="Carlos-Shanley C."/>
        </authorList>
    </citation>
    <scope>NUCLEOTIDE SEQUENCE [LARGE SCALE GENOMIC DNA]</scope>
    <source>
        <strain evidence="3 4">S00224</strain>
    </source>
</reference>
<feature type="region of interest" description="Disordered" evidence="1">
    <location>
        <begin position="24"/>
        <end position="83"/>
    </location>
</feature>
<feature type="signal peptide" evidence="2">
    <location>
        <begin position="1"/>
        <end position="22"/>
    </location>
</feature>
<keyword evidence="2" id="KW-0732">Signal</keyword>
<evidence type="ECO:0000313" key="4">
    <source>
        <dbReference type="Proteomes" id="UP000575241"/>
    </source>
</evidence>
<dbReference type="EMBL" id="JACHLN010000004">
    <property type="protein sequence ID" value="MBB4841008.1"/>
    <property type="molecule type" value="Genomic_DNA"/>
</dbReference>
<feature type="compositionally biased region" description="Low complexity" evidence="1">
    <location>
        <begin position="69"/>
        <end position="82"/>
    </location>
</feature>
<dbReference type="Pfam" id="PF11776">
    <property type="entry name" value="RcnB"/>
    <property type="match status" value="1"/>
</dbReference>
<feature type="chain" id="PRO_5030663026" evidence="2">
    <location>
        <begin position="23"/>
        <end position="340"/>
    </location>
</feature>
<evidence type="ECO:0000313" key="3">
    <source>
        <dbReference type="EMBL" id="MBB4841008.1"/>
    </source>
</evidence>
<accession>A0A7W7NTK7</accession>
<comment type="caution">
    <text evidence="3">The sequence shown here is derived from an EMBL/GenBank/DDBJ whole genome shotgun (WGS) entry which is preliminary data.</text>
</comment>
<name>A0A7W7NTK7_9SPHN</name>
<keyword evidence="4" id="KW-1185">Reference proteome</keyword>
<proteinExistence type="predicted"/>
<dbReference type="RefSeq" id="WP_184169944.1">
    <property type="nucleotide sequence ID" value="NZ_JACHLN010000004.1"/>
</dbReference>
<organism evidence="3 4">
    <name type="scientific">Sphingomonas kyeonggiensis</name>
    <dbReference type="NCBI Taxonomy" id="1268553"/>
    <lineage>
        <taxon>Bacteria</taxon>
        <taxon>Pseudomonadati</taxon>
        <taxon>Pseudomonadota</taxon>
        <taxon>Alphaproteobacteria</taxon>
        <taxon>Sphingomonadales</taxon>
        <taxon>Sphingomonadaceae</taxon>
        <taxon>Sphingomonas</taxon>
    </lineage>
</organism>
<dbReference type="InterPro" id="IPR024572">
    <property type="entry name" value="RcnB"/>
</dbReference>
<dbReference type="AlphaFoldDB" id="A0A7W7NTK7"/>
<gene>
    <name evidence="3" type="ORF">HNP52_004105</name>
</gene>
<evidence type="ECO:0000256" key="2">
    <source>
        <dbReference type="SAM" id="SignalP"/>
    </source>
</evidence>
<protein>
    <submittedName>
        <fullName evidence="3">Ni/Co efflux regulator RcnB</fullName>
    </submittedName>
</protein>